<evidence type="ECO:0000313" key="2">
    <source>
        <dbReference type="Proteomes" id="UP000299102"/>
    </source>
</evidence>
<proteinExistence type="predicted"/>
<accession>A0A4C1YDV3</accession>
<comment type="caution">
    <text evidence="1">The sequence shown here is derived from an EMBL/GenBank/DDBJ whole genome shotgun (WGS) entry which is preliminary data.</text>
</comment>
<dbReference type="Proteomes" id="UP000299102">
    <property type="component" value="Unassembled WGS sequence"/>
</dbReference>
<dbReference type="EMBL" id="BGZK01001164">
    <property type="protein sequence ID" value="GBP73164.1"/>
    <property type="molecule type" value="Genomic_DNA"/>
</dbReference>
<protein>
    <submittedName>
        <fullName evidence="1">Uncharacterized protein</fullName>
    </submittedName>
</protein>
<reference evidence="1 2" key="1">
    <citation type="journal article" date="2019" name="Commun. Biol.">
        <title>The bagworm genome reveals a unique fibroin gene that provides high tensile strength.</title>
        <authorList>
            <person name="Kono N."/>
            <person name="Nakamura H."/>
            <person name="Ohtoshi R."/>
            <person name="Tomita M."/>
            <person name="Numata K."/>
            <person name="Arakawa K."/>
        </authorList>
    </citation>
    <scope>NUCLEOTIDE SEQUENCE [LARGE SCALE GENOMIC DNA]</scope>
</reference>
<dbReference type="AlphaFoldDB" id="A0A4C1YDV3"/>
<keyword evidence="2" id="KW-1185">Reference proteome</keyword>
<sequence>MIPLNTKCLEAQSFISDIPTPMPCTICSAVVVALMQCRSTDLNCSFTVGPVRVGTANDNRHLYAENFEINNMFAGHLTDPVSVSLSIFADPDVVLGSTLGVDVGDKINVARQLRHIVGVYSSRTIF</sequence>
<gene>
    <name evidence="1" type="ORF">EVAR_59053_1</name>
</gene>
<name>A0A4C1YDV3_EUMVA</name>
<evidence type="ECO:0000313" key="1">
    <source>
        <dbReference type="EMBL" id="GBP73164.1"/>
    </source>
</evidence>
<organism evidence="1 2">
    <name type="scientific">Eumeta variegata</name>
    <name type="common">Bagworm moth</name>
    <name type="synonym">Eumeta japonica</name>
    <dbReference type="NCBI Taxonomy" id="151549"/>
    <lineage>
        <taxon>Eukaryota</taxon>
        <taxon>Metazoa</taxon>
        <taxon>Ecdysozoa</taxon>
        <taxon>Arthropoda</taxon>
        <taxon>Hexapoda</taxon>
        <taxon>Insecta</taxon>
        <taxon>Pterygota</taxon>
        <taxon>Neoptera</taxon>
        <taxon>Endopterygota</taxon>
        <taxon>Lepidoptera</taxon>
        <taxon>Glossata</taxon>
        <taxon>Ditrysia</taxon>
        <taxon>Tineoidea</taxon>
        <taxon>Psychidae</taxon>
        <taxon>Oiketicinae</taxon>
        <taxon>Eumeta</taxon>
    </lineage>
</organism>